<sequence>MTDPLQDNQFFTLEDDTIINQALVASYEKNLARVAVHSLSLLRQIAKDTGVAIEDLNTQKIMQWFEKEAKIRIEQGPDAAFLKW</sequence>
<gene>
    <name evidence="1" type="ORF">AVDCRST_MAG81-2134</name>
</gene>
<dbReference type="PANTHER" id="PTHR36382:SF2">
    <property type="entry name" value="OS04G0635700 PROTEIN"/>
    <property type="match status" value="1"/>
</dbReference>
<proteinExistence type="predicted"/>
<accession>A0A6J4VA52</accession>
<dbReference type="PANTHER" id="PTHR36382">
    <property type="entry name" value="OSJNBA0043L09.26 PROTEIN"/>
    <property type="match status" value="1"/>
</dbReference>
<evidence type="ECO:0000313" key="1">
    <source>
        <dbReference type="EMBL" id="CAA9573664.1"/>
    </source>
</evidence>
<protein>
    <submittedName>
        <fullName evidence="1">Uncharacterized protein</fullName>
    </submittedName>
</protein>
<dbReference type="EMBL" id="CADCWO010000104">
    <property type="protein sequence ID" value="CAA9573664.1"/>
    <property type="molecule type" value="Genomic_DNA"/>
</dbReference>
<reference evidence="1" key="1">
    <citation type="submission" date="2020-02" db="EMBL/GenBank/DDBJ databases">
        <authorList>
            <person name="Meier V. D."/>
        </authorList>
    </citation>
    <scope>NUCLEOTIDE SEQUENCE</scope>
    <source>
        <strain evidence="1">AVDCRST_MAG81</strain>
    </source>
</reference>
<organism evidence="1">
    <name type="scientific">uncultured Synechococcales cyanobacterium</name>
    <dbReference type="NCBI Taxonomy" id="1936017"/>
    <lineage>
        <taxon>Bacteria</taxon>
        <taxon>Bacillati</taxon>
        <taxon>Cyanobacteriota</taxon>
        <taxon>Cyanophyceae</taxon>
        <taxon>Synechococcales</taxon>
        <taxon>environmental samples</taxon>
    </lineage>
</organism>
<dbReference type="AlphaFoldDB" id="A0A6J4VA52"/>
<name>A0A6J4VA52_9CYAN</name>